<sequence length="46" mass="5687">MKPGNQHNFAWCQFLRGFAWKMRGVIDIKHDKPRKRFFYFIKKSLN</sequence>
<organism evidence="1 2">
    <name type="scientific">Ruminiclostridium papyrosolvens C7</name>
    <dbReference type="NCBI Taxonomy" id="1330534"/>
    <lineage>
        <taxon>Bacteria</taxon>
        <taxon>Bacillati</taxon>
        <taxon>Bacillota</taxon>
        <taxon>Clostridia</taxon>
        <taxon>Eubacteriales</taxon>
        <taxon>Oscillospiraceae</taxon>
        <taxon>Ruminiclostridium</taxon>
    </lineage>
</organism>
<dbReference type="EMBL" id="ATAY01000006">
    <property type="protein sequence ID" value="EPR14439.1"/>
    <property type="molecule type" value="Genomic_DNA"/>
</dbReference>
<reference evidence="1 2" key="1">
    <citation type="journal article" date="2013" name="Genome Announc.">
        <title>Draft Genome Sequence of the Cellulolytic Bacterium Clostridium papyrosolvens C7 (ATCC 700395).</title>
        <authorList>
            <person name="Zepeda V."/>
            <person name="Dassa B."/>
            <person name="Borovok I."/>
            <person name="Lamed R."/>
            <person name="Bayer E.A."/>
            <person name="Cate J.H."/>
        </authorList>
    </citation>
    <scope>NUCLEOTIDE SEQUENCE [LARGE SCALE GENOMIC DNA]</scope>
    <source>
        <strain evidence="1 2">C7</strain>
    </source>
</reference>
<evidence type="ECO:0000313" key="2">
    <source>
        <dbReference type="Proteomes" id="UP000016860"/>
    </source>
</evidence>
<protein>
    <submittedName>
        <fullName evidence="1">Uncharacterized protein</fullName>
    </submittedName>
</protein>
<dbReference type="AlphaFoldDB" id="U4R6J9"/>
<proteinExistence type="predicted"/>
<name>U4R6J9_9FIRM</name>
<dbReference type="Proteomes" id="UP000016860">
    <property type="component" value="Unassembled WGS sequence"/>
</dbReference>
<dbReference type="STRING" id="1330534.L323_00800"/>
<dbReference type="PATRIC" id="fig|1330534.3.peg.166"/>
<gene>
    <name evidence="1" type="ORF">L323_00800</name>
</gene>
<comment type="caution">
    <text evidence="1">The sequence shown here is derived from an EMBL/GenBank/DDBJ whole genome shotgun (WGS) entry which is preliminary data.</text>
</comment>
<accession>U4R6J9</accession>
<evidence type="ECO:0000313" key="1">
    <source>
        <dbReference type="EMBL" id="EPR14439.1"/>
    </source>
</evidence>